<evidence type="ECO:0000313" key="1">
    <source>
        <dbReference type="EMBL" id="RZD14189.1"/>
    </source>
</evidence>
<dbReference type="PANTHER" id="PTHR37691">
    <property type="entry name" value="BLR3518 PROTEIN"/>
    <property type="match status" value="1"/>
</dbReference>
<dbReference type="Gene3D" id="3.40.1260.10">
    <property type="entry name" value="DsrEFH-like"/>
    <property type="match status" value="1"/>
</dbReference>
<evidence type="ECO:0000313" key="2">
    <source>
        <dbReference type="Proteomes" id="UP000320813"/>
    </source>
</evidence>
<sequence>MKKSRLFLSLLMIAAVSILFFSSASKAYALKYGPSSYSSYPAYYNTHPLPLPEFFKHKTMKMVIEVDYAKPARWGLVIANIKNVMAAFGDNSFKYKLELVVFGPGIKMVMKKFDKKNEAVLQSLVTYGLKIRACHNTMLKGHLTKEALFPFVKVVPAGVIEIARKQMQGYTFLKP</sequence>
<dbReference type="InterPro" id="IPR003787">
    <property type="entry name" value="Sulphur_relay_DsrE/F-like"/>
</dbReference>
<dbReference type="SUPFAM" id="SSF75169">
    <property type="entry name" value="DsrEFH-like"/>
    <property type="match status" value="1"/>
</dbReference>
<dbReference type="Proteomes" id="UP000320813">
    <property type="component" value="Unassembled WGS sequence"/>
</dbReference>
<comment type="caution">
    <text evidence="1">The sequence shown here is derived from an EMBL/GenBank/DDBJ whole genome shotgun (WGS) entry which is preliminary data.</text>
</comment>
<organism evidence="1 2">
    <name type="scientific">Candidatus Acidulodesulfobacterium ferriphilum</name>
    <dbReference type="NCBI Taxonomy" id="2597223"/>
    <lineage>
        <taxon>Bacteria</taxon>
        <taxon>Deltaproteobacteria</taxon>
        <taxon>Candidatus Acidulodesulfobacterales</taxon>
        <taxon>Candidatus Acidulodesulfobacterium</taxon>
    </lineage>
</organism>
<protein>
    <submittedName>
        <fullName evidence="1">Uncharacterized protein</fullName>
    </submittedName>
</protein>
<proteinExistence type="predicted"/>
<dbReference type="AlphaFoldDB" id="A0A519BA86"/>
<name>A0A519BA86_9DELT</name>
<dbReference type="InterPro" id="IPR027396">
    <property type="entry name" value="DsrEFH-like"/>
</dbReference>
<dbReference type="PANTHER" id="PTHR37691:SF1">
    <property type="entry name" value="BLR3518 PROTEIN"/>
    <property type="match status" value="1"/>
</dbReference>
<accession>A0A519BA86</accession>
<reference evidence="1 2" key="1">
    <citation type="submission" date="2019-01" db="EMBL/GenBank/DDBJ databases">
        <title>Insights into ecological role of a new deltaproteobacterial order Candidatus Sinidesulfobacterales (Sva0485) by metagenomics and metatranscriptomics.</title>
        <authorList>
            <person name="Tan S."/>
            <person name="Liu J."/>
            <person name="Fang Y."/>
            <person name="Hedlund B.P."/>
            <person name="Lian Z.H."/>
            <person name="Huang L.Y."/>
            <person name="Li J.T."/>
            <person name="Huang L.N."/>
            <person name="Li W.J."/>
            <person name="Jiang H.C."/>
            <person name="Dong H.L."/>
            <person name="Shu W.S."/>
        </authorList>
    </citation>
    <scope>NUCLEOTIDE SEQUENCE [LARGE SCALE GENOMIC DNA]</scope>
    <source>
        <strain evidence="1">AP3</strain>
    </source>
</reference>
<dbReference type="Pfam" id="PF02635">
    <property type="entry name" value="DsrE"/>
    <property type="match status" value="1"/>
</dbReference>
<dbReference type="EMBL" id="SGBD01000004">
    <property type="protein sequence ID" value="RZD14189.1"/>
    <property type="molecule type" value="Genomic_DNA"/>
</dbReference>
<gene>
    <name evidence="1" type="ORF">EVJ47_08125</name>
</gene>